<reference evidence="4" key="1">
    <citation type="journal article" date="2015" name="Proc. Natl. Acad. Sci. U.S.A.">
        <title>Networks of energetic and metabolic interactions define dynamics in microbial communities.</title>
        <authorList>
            <person name="Embree M."/>
            <person name="Liu J.K."/>
            <person name="Al-Bassam M.M."/>
            <person name="Zengler K."/>
        </authorList>
    </citation>
    <scope>NUCLEOTIDE SEQUENCE</scope>
</reference>
<evidence type="ECO:0008006" key="5">
    <source>
        <dbReference type="Google" id="ProtNLM"/>
    </source>
</evidence>
<dbReference type="InterPro" id="IPR021868">
    <property type="entry name" value="Alpha_2_Macroglob_MG3"/>
</dbReference>
<gene>
    <name evidence="4" type="ORF">ASZ90_003802</name>
</gene>
<dbReference type="InterPro" id="IPR051802">
    <property type="entry name" value="YfhM-like"/>
</dbReference>
<name>A0A0W8G095_9ZZZZ</name>
<sequence>MKRKFFFLFITAIIFYSCGPSNTVEVKDFSPKGEVENLTTFTVEFSKNLAPADQLDKWLTDEFIEFEPKIPGQFKWLDARTLIFSPDIPLEPIQKYKAKITKRVLFNSTLTPDFDEYEFHTPDFDVKSVDFFWTRIPNQVYTLSVQANVNFNYAVNPDQLKQLISVSREGKEIKDFEIVSQKSDKTIAVNFGEVQQTEKDQEFKITVHKGLNSVIGKKPLQESRTFSQKLPPITKLQITGVSSEFDGAKVSLVIGTTQMVAQTKLKDYVILESIRDLQFFVSENSFRIEADLENIETVELLIKKGLPGLYGGELEFDYEQVVSLVSLNPSIDFSDKSGKYLMLGGEKNLQANVVNVNKIEIEVSQIFKNNLLHFLDRYSYTYNDSWGYYNPYYYIESFGRSLYTKKIELNGGRNWLQKLDINLNEAIRKDIKGIYTVTVRSAEDRWIQDSKMIAISDLAIIAKQSSNQFVVFVNSIESAEPAADVEVSVISFNNQVRLQGKTNDKGIVTFNNVKEQLKDFYPQLVTAEKADDFNYIDLRETFVETSRFDVGGKTEYSDTYQAFIYNDRNIYRPGDKANISAIIRDNNINVVKDLPVIIKVISPTGKVFDEFKKDLNNEGSFELSFNIPDYALTGQYRADLYIGSSQLIGVYSFSVEDFVPDKIRVALKKEKEKYFEGEKVEIKTEAEYLFGAEASGLKYEADIQLRHQPFVSQTFRDYDFSRSTAENTRVENTFIDGNLNEDGEADITYIIPNGLSGGGIIKGYAFVSVFDLTGRPVNRVTDFSIYPKKYFVGIKAPGYYFGTNEKLNFQAAVVDYNDAVIKDFNGTAQLVRYEWKTVLKKDYSDRYYYASEEQEVIEWEKVINFKNGLADIPFVLSKSGKYQLRIAKKGNESEGYIYKEFYAYGWGSSTASSFEVDKEGRIDIVFDKEKYEPGDNTKILFMTPFAGKMLITFERNGVYEHQYVEVKDRSYELNIKTKDSFMPNTYVTATLFRPHKIDNQAPFLVAHGFASMKVEKASNKLPLTISASEKVKPNTKQTILIKTSPNKDIYVTLAAVDEGILQIKNYQSPDPYAYMYAKRPLKVSSYDLYKLLLPEIISTSSSTGGDKLAAELQKRANPITTKRFRLVSFWSGIRKTDSNGEVKVELNIPQFNGEIRLMALAYSGSKFGSADKPMKVADDLILEPEIPRFLSVGDSLVMPVTVINTTNKEGNVKINVSVDGPIKIKSNSSADVNVKPNSTAKGIFVITTADKVGKAKIKIETSGLAKVSDEIEIGIRPVSPYVTETGSGSIKAGTETTINIPKNFFEGTQSTVLTVSKFPAIKFAKQLRDLVGFPYGCLEQVVSKLFPQLYFDQLAKVVAPELYRTNNPVYFVKEGIKKIESMQLYDGSFSYWQGSTNSNYWSTVYAVHFLLEAKKGGYQVNQTVLNNALNYLQTKVKERSVVDYTAYNGTRRTVTKIADKSTIYALYILALAGKADLSTMNYYKARPHLLSEDTKYLLAGTFALNGKWTSYKEMLPGLFTPENSERQTGYWFDSEVRANAIMLNVLLEVDATNEQVPSMVRHLSSLTGKMYSTQDKAWAFLALGKAANLNADADVIVDVIIDDKKLSTFSGTDISLSSSDLNGVEIKLTASGKGEVYYFWSTEGVKVNEKVKERDSFLAVRRTYFDYRSGAPVTNFSQGQMIVAKITLQGFERSAENIVITDMIPAGFEIENPRLTEVDRLNVNSANIMKIDFSDYRDDRVILFTNLQRNKTTEFYYLLRAVNKGKFELPAIGAEALYDKEFSSYNGAKKVVVR</sequence>
<feature type="domain" description="Alpha-2-macroglobulin bait region" evidence="2">
    <location>
        <begin position="922"/>
        <end position="1063"/>
    </location>
</feature>
<dbReference type="SMART" id="SM01360">
    <property type="entry name" value="A2M"/>
    <property type="match status" value="1"/>
</dbReference>
<dbReference type="Pfam" id="PF01835">
    <property type="entry name" value="MG2"/>
    <property type="match status" value="1"/>
</dbReference>
<dbReference type="EMBL" id="LNQE01000476">
    <property type="protein sequence ID" value="KUG26366.1"/>
    <property type="molecule type" value="Genomic_DNA"/>
</dbReference>
<comment type="caution">
    <text evidence="4">The sequence shown here is derived from an EMBL/GenBank/DDBJ whole genome shotgun (WGS) entry which is preliminary data.</text>
</comment>
<dbReference type="PROSITE" id="PS51257">
    <property type="entry name" value="PROKAR_LIPOPROTEIN"/>
    <property type="match status" value="1"/>
</dbReference>
<evidence type="ECO:0000259" key="3">
    <source>
        <dbReference type="SMART" id="SM01360"/>
    </source>
</evidence>
<dbReference type="Gene3D" id="2.60.40.1930">
    <property type="match status" value="1"/>
</dbReference>
<dbReference type="SUPFAM" id="SSF48239">
    <property type="entry name" value="Terpenoid cyclases/Protein prenyltransferases"/>
    <property type="match status" value="1"/>
</dbReference>
<evidence type="ECO:0000313" key="4">
    <source>
        <dbReference type="EMBL" id="KUG26366.1"/>
    </source>
</evidence>
<dbReference type="Pfam" id="PF17973">
    <property type="entry name" value="bMG10"/>
    <property type="match status" value="1"/>
</dbReference>
<dbReference type="Gene3D" id="2.60.40.3710">
    <property type="match status" value="1"/>
</dbReference>
<proteinExistence type="predicted"/>
<evidence type="ECO:0000256" key="1">
    <source>
        <dbReference type="ARBA" id="ARBA00022729"/>
    </source>
</evidence>
<dbReference type="SMART" id="SM01359">
    <property type="entry name" value="A2M_N_2"/>
    <property type="match status" value="1"/>
</dbReference>
<dbReference type="InterPro" id="IPR011625">
    <property type="entry name" value="A2M_N_BRD"/>
</dbReference>
<dbReference type="Pfam" id="PF21142">
    <property type="entry name" value="A2M_bMG2"/>
    <property type="match status" value="1"/>
</dbReference>
<dbReference type="GO" id="GO:0005615">
    <property type="term" value="C:extracellular space"/>
    <property type="evidence" value="ECO:0007669"/>
    <property type="project" value="InterPro"/>
</dbReference>
<dbReference type="InterPro" id="IPR011626">
    <property type="entry name" value="Alpha-macroglobulin_TED"/>
</dbReference>
<dbReference type="InterPro" id="IPR008930">
    <property type="entry name" value="Terpenoid_cyclase/PrenylTrfase"/>
</dbReference>
<keyword evidence="1" id="KW-0732">Signal</keyword>
<dbReference type="Pfam" id="PF00207">
    <property type="entry name" value="A2M"/>
    <property type="match status" value="1"/>
</dbReference>
<protein>
    <recommendedName>
        <fullName evidence="5">Alpha-2-macroglobulin family protein</fullName>
    </recommendedName>
</protein>
<dbReference type="Pfam" id="PF11974">
    <property type="entry name" value="bMG3"/>
    <property type="match status" value="1"/>
</dbReference>
<organism evidence="4">
    <name type="scientific">hydrocarbon metagenome</name>
    <dbReference type="NCBI Taxonomy" id="938273"/>
    <lineage>
        <taxon>unclassified sequences</taxon>
        <taxon>metagenomes</taxon>
        <taxon>ecological metagenomes</taxon>
    </lineage>
</organism>
<dbReference type="PANTHER" id="PTHR40094:SF1">
    <property type="entry name" value="UBIQUITIN DOMAIN-CONTAINING PROTEIN"/>
    <property type="match status" value="1"/>
</dbReference>
<dbReference type="GO" id="GO:0004866">
    <property type="term" value="F:endopeptidase inhibitor activity"/>
    <property type="evidence" value="ECO:0007669"/>
    <property type="project" value="InterPro"/>
</dbReference>
<dbReference type="Pfam" id="PF07703">
    <property type="entry name" value="A2M_BRD"/>
    <property type="match status" value="1"/>
</dbReference>
<dbReference type="InterPro" id="IPR047565">
    <property type="entry name" value="Alpha-macroglob_thiol-ester_cl"/>
</dbReference>
<dbReference type="PANTHER" id="PTHR40094">
    <property type="entry name" value="ALPHA-2-MACROGLOBULIN HOMOLOG"/>
    <property type="match status" value="1"/>
</dbReference>
<dbReference type="Pfam" id="PF17972">
    <property type="entry name" value="bMG5"/>
    <property type="match status" value="1"/>
</dbReference>
<accession>A0A0W8G095</accession>
<dbReference type="Pfam" id="PF07678">
    <property type="entry name" value="TED_complement"/>
    <property type="match status" value="1"/>
</dbReference>
<dbReference type="SMART" id="SM01419">
    <property type="entry name" value="Thiol-ester_cl"/>
    <property type="match status" value="1"/>
</dbReference>
<dbReference type="InterPro" id="IPR049120">
    <property type="entry name" value="A2M_bMG2"/>
</dbReference>
<dbReference type="Gene3D" id="1.50.10.20">
    <property type="match status" value="1"/>
</dbReference>
<feature type="domain" description="Alpha-2-macroglobulin" evidence="3">
    <location>
        <begin position="1128"/>
        <end position="1216"/>
    </location>
</feature>
<dbReference type="InterPro" id="IPR041246">
    <property type="entry name" value="Bact_MG10"/>
</dbReference>
<dbReference type="InterPro" id="IPR002890">
    <property type="entry name" value="MG2"/>
</dbReference>
<evidence type="ECO:0000259" key="2">
    <source>
        <dbReference type="SMART" id="SM01359"/>
    </source>
</evidence>
<dbReference type="CDD" id="cd02891">
    <property type="entry name" value="A2M_like"/>
    <property type="match status" value="1"/>
</dbReference>
<dbReference type="InterPro" id="IPR041203">
    <property type="entry name" value="Bact_A2M_MG5"/>
</dbReference>
<dbReference type="InterPro" id="IPR001599">
    <property type="entry name" value="Macroglobln_a2"/>
</dbReference>